<evidence type="ECO:0000256" key="5">
    <source>
        <dbReference type="ARBA" id="ARBA00022989"/>
    </source>
</evidence>
<evidence type="ECO:0000256" key="1">
    <source>
        <dbReference type="ARBA" id="ARBA00004651"/>
    </source>
</evidence>
<evidence type="ECO:0000256" key="3">
    <source>
        <dbReference type="ARBA" id="ARBA00022475"/>
    </source>
</evidence>
<dbReference type="AlphaFoldDB" id="M2TAW1"/>
<reference evidence="11 12" key="1">
    <citation type="journal article" date="2013" name="Genome Announc.">
        <title>Draft Genome Sequence of Strain JLT2015T, Belonging to the Family Sphingomonadaceae of the Alphaproteobacteria.</title>
        <authorList>
            <person name="Tang K."/>
            <person name="Liu K."/>
            <person name="Li S."/>
            <person name="Jiao N."/>
        </authorList>
    </citation>
    <scope>NUCLEOTIDE SEQUENCE [LARGE SCALE GENOMIC DNA]</scope>
    <source>
        <strain evidence="11 12">JLT2015</strain>
    </source>
</reference>
<evidence type="ECO:0000256" key="9">
    <source>
        <dbReference type="RuleBase" id="RU003942"/>
    </source>
</evidence>
<dbReference type="Gene3D" id="1.10.3730.20">
    <property type="match status" value="1"/>
</dbReference>
<name>M2TAW1_9SPHN</name>
<feature type="transmembrane region" description="Helical" evidence="10">
    <location>
        <begin position="84"/>
        <end position="103"/>
    </location>
</feature>
<dbReference type="EMBL" id="AMRV01000002">
    <property type="protein sequence ID" value="EMD83739.1"/>
    <property type="molecule type" value="Genomic_DNA"/>
</dbReference>
<feature type="transmembrane region" description="Helical" evidence="10">
    <location>
        <begin position="57"/>
        <end position="78"/>
    </location>
</feature>
<keyword evidence="12" id="KW-1185">Reference proteome</keyword>
<evidence type="ECO:0000256" key="10">
    <source>
        <dbReference type="SAM" id="Phobius"/>
    </source>
</evidence>
<dbReference type="PANTHER" id="PTHR30561">
    <property type="entry name" value="SMR FAMILY PROTON-DEPENDENT DRUG EFFLUX TRANSPORTER SUGE"/>
    <property type="match status" value="1"/>
</dbReference>
<keyword evidence="4 9" id="KW-0812">Transmembrane</keyword>
<comment type="caution">
    <text evidence="11">The sequence shown here is derived from an EMBL/GenBank/DDBJ whole genome shotgun (WGS) entry which is preliminary data.</text>
</comment>
<dbReference type="InterPro" id="IPR000390">
    <property type="entry name" value="Small_drug/metabolite_transptr"/>
</dbReference>
<evidence type="ECO:0000256" key="7">
    <source>
        <dbReference type="ARBA" id="ARBA00038151"/>
    </source>
</evidence>
<protein>
    <recommendedName>
        <fullName evidence="8">Guanidinium exporter</fullName>
    </recommendedName>
</protein>
<dbReference type="GO" id="GO:0022857">
    <property type="term" value="F:transmembrane transporter activity"/>
    <property type="evidence" value="ECO:0007669"/>
    <property type="project" value="InterPro"/>
</dbReference>
<proteinExistence type="inferred from homology"/>
<dbReference type="OrthoDB" id="9808638at2"/>
<gene>
    <name evidence="11" type="ORF">C725_0711</name>
</gene>
<dbReference type="RefSeq" id="WP_008600199.1">
    <property type="nucleotide sequence ID" value="NZ_AMRV01000002.1"/>
</dbReference>
<evidence type="ECO:0000256" key="2">
    <source>
        <dbReference type="ARBA" id="ARBA00022448"/>
    </source>
</evidence>
<dbReference type="InterPro" id="IPR045324">
    <property type="entry name" value="Small_multidrug_res"/>
</dbReference>
<dbReference type="SUPFAM" id="SSF103481">
    <property type="entry name" value="Multidrug resistance efflux transporter EmrE"/>
    <property type="match status" value="1"/>
</dbReference>
<evidence type="ECO:0000313" key="11">
    <source>
        <dbReference type="EMBL" id="EMD83739.1"/>
    </source>
</evidence>
<organism evidence="11 12">
    <name type="scientific">Pacificimonas flava</name>
    <dbReference type="NCBI Taxonomy" id="1234595"/>
    <lineage>
        <taxon>Bacteria</taxon>
        <taxon>Pseudomonadati</taxon>
        <taxon>Pseudomonadota</taxon>
        <taxon>Alphaproteobacteria</taxon>
        <taxon>Sphingomonadales</taxon>
        <taxon>Sphingosinicellaceae</taxon>
        <taxon>Pacificimonas</taxon>
    </lineage>
</organism>
<sequence length="104" mass="10702">MSWIYLCLAGLLEVCWALAMKASDGFSRPVPTLLMAATMAASFWLLALAMRTLPLSTAYAVWTGIGAVGSFLVGIIILGEPAGALKMTAAALIAGGIVLMKVAG</sequence>
<comment type="similarity">
    <text evidence="7">Belongs to the drug/metabolite transporter (DMT) superfamily. Small multidrug resistance (SMR) (TC 2.A.7.1) family. Gdx/SugE subfamily.</text>
</comment>
<dbReference type="PANTHER" id="PTHR30561:SF0">
    <property type="entry name" value="GUANIDINIUM EXPORTER"/>
    <property type="match status" value="1"/>
</dbReference>
<dbReference type="GO" id="GO:0005886">
    <property type="term" value="C:plasma membrane"/>
    <property type="evidence" value="ECO:0007669"/>
    <property type="project" value="UniProtKB-SubCell"/>
</dbReference>
<dbReference type="FunFam" id="1.10.3730.20:FF:000001">
    <property type="entry name" value="Quaternary ammonium compound resistance transporter SugE"/>
    <property type="match status" value="1"/>
</dbReference>
<dbReference type="GO" id="GO:1990961">
    <property type="term" value="P:xenobiotic detoxification by transmembrane export across the plasma membrane"/>
    <property type="evidence" value="ECO:0007669"/>
    <property type="project" value="UniProtKB-ARBA"/>
</dbReference>
<dbReference type="PATRIC" id="fig|1234595.3.peg.709"/>
<evidence type="ECO:0000256" key="4">
    <source>
        <dbReference type="ARBA" id="ARBA00022692"/>
    </source>
</evidence>
<keyword evidence="6 10" id="KW-0472">Membrane</keyword>
<dbReference type="Pfam" id="PF00893">
    <property type="entry name" value="Multi_Drug_Res"/>
    <property type="match status" value="1"/>
</dbReference>
<keyword evidence="3" id="KW-1003">Cell membrane</keyword>
<dbReference type="Proteomes" id="UP000011717">
    <property type="component" value="Unassembled WGS sequence"/>
</dbReference>
<evidence type="ECO:0000256" key="8">
    <source>
        <dbReference type="ARBA" id="ARBA00039168"/>
    </source>
</evidence>
<comment type="subcellular location">
    <subcellularLocation>
        <location evidence="1 9">Cell membrane</location>
        <topology evidence="1 9">Multi-pass membrane protein</topology>
    </subcellularLocation>
</comment>
<accession>M2TAW1</accession>
<evidence type="ECO:0000256" key="6">
    <source>
        <dbReference type="ARBA" id="ARBA00023136"/>
    </source>
</evidence>
<keyword evidence="2" id="KW-0813">Transport</keyword>
<keyword evidence="5 10" id="KW-1133">Transmembrane helix</keyword>
<evidence type="ECO:0000313" key="12">
    <source>
        <dbReference type="Proteomes" id="UP000011717"/>
    </source>
</evidence>
<feature type="transmembrane region" description="Helical" evidence="10">
    <location>
        <begin position="33"/>
        <end position="50"/>
    </location>
</feature>
<dbReference type="InterPro" id="IPR037185">
    <property type="entry name" value="EmrE-like"/>
</dbReference>